<dbReference type="PANTHER" id="PTHR43308">
    <property type="entry name" value="OUTER MEMBRANE PROTEIN ALPHA-RELATED"/>
    <property type="match status" value="1"/>
</dbReference>
<feature type="domain" description="SLH" evidence="3">
    <location>
        <begin position="44"/>
        <end position="108"/>
    </location>
</feature>
<feature type="region of interest" description="Disordered" evidence="2">
    <location>
        <begin position="1"/>
        <end position="28"/>
    </location>
</feature>
<dbReference type="NCBIfam" id="NF033921">
    <property type="entry name" value="por_somb"/>
    <property type="match status" value="1"/>
</dbReference>
<dbReference type="PROSITE" id="PS51272">
    <property type="entry name" value="SLH"/>
    <property type="match status" value="1"/>
</dbReference>
<dbReference type="InterPro" id="IPR047684">
    <property type="entry name" value="Por_som-like"/>
</dbReference>
<proteinExistence type="predicted"/>
<evidence type="ECO:0000256" key="2">
    <source>
        <dbReference type="SAM" id="MobiDB-lite"/>
    </source>
</evidence>
<keyword evidence="5" id="KW-1185">Reference proteome</keyword>
<gene>
    <name evidence="4" type="ORF">AsFPU1_2728</name>
</gene>
<dbReference type="AlphaFoldDB" id="A0A401IJ27"/>
<reference evidence="5" key="1">
    <citation type="submission" date="2017-05" db="EMBL/GenBank/DDBJ databases">
        <title>Physiological properties and genetic analysis related to exopolysaccharide production of fresh-water unicellular cyanobacterium Aphanothece sacrum, Suizenji Nori, that has been cultured as a food source in Japan.</title>
        <authorList>
            <person name="Kanesaki Y."/>
            <person name="Yoshikawa S."/>
            <person name="Ohki K."/>
        </authorList>
    </citation>
    <scope>NUCLEOTIDE SEQUENCE [LARGE SCALE GENOMIC DNA]</scope>
    <source>
        <strain evidence="5">FPU1</strain>
    </source>
</reference>
<dbReference type="InterPro" id="IPR001119">
    <property type="entry name" value="SLH_dom"/>
</dbReference>
<comment type="caution">
    <text evidence="4">The sequence shown here is derived from an EMBL/GenBank/DDBJ whole genome shotgun (WGS) entry which is preliminary data.</text>
</comment>
<sequence>MVGSTSLTPVQANEPIASPVSPSTVNPRLNQVPDYEKTLHQLNSIQQLRDVSPVDWSYQALKNLVENYGCIVGYPDQTYRGDRPLSRNEFAAGLNACLEQLERRLLEAKSQGQGAYQRTQPGVQAIPTEPGDHVINVFNRAFYNETGRFYESTDISGQMNNIFGWRTSSGSYFDNQIASDGETFETIYHDALRQQTAGPRIRTPDISNPFNTSLTANPEYIRTQTPGASEIYIRQQQIPIMP</sequence>
<feature type="compositionally biased region" description="Polar residues" evidence="2">
    <location>
        <begin position="1"/>
        <end position="11"/>
    </location>
</feature>
<accession>A0A401IJ27</accession>
<evidence type="ECO:0000313" key="5">
    <source>
        <dbReference type="Proteomes" id="UP000287247"/>
    </source>
</evidence>
<keyword evidence="1" id="KW-0175">Coiled coil</keyword>
<dbReference type="EMBL" id="BDQK01000013">
    <property type="protein sequence ID" value="GBF81315.1"/>
    <property type="molecule type" value="Genomic_DNA"/>
</dbReference>
<protein>
    <recommendedName>
        <fullName evidence="3">SLH domain-containing protein</fullName>
    </recommendedName>
</protein>
<evidence type="ECO:0000313" key="4">
    <source>
        <dbReference type="EMBL" id="GBF81315.1"/>
    </source>
</evidence>
<dbReference type="Proteomes" id="UP000287247">
    <property type="component" value="Unassembled WGS sequence"/>
</dbReference>
<feature type="coiled-coil region" evidence="1">
    <location>
        <begin position="91"/>
        <end position="118"/>
    </location>
</feature>
<dbReference type="InterPro" id="IPR051465">
    <property type="entry name" value="Cell_Envelope_Struct_Comp"/>
</dbReference>
<name>A0A401IJ27_APHSA</name>
<organism evidence="4 5">
    <name type="scientific">Aphanothece sacrum FPU1</name>
    <dbReference type="NCBI Taxonomy" id="1920663"/>
    <lineage>
        <taxon>Bacteria</taxon>
        <taxon>Bacillati</taxon>
        <taxon>Cyanobacteriota</taxon>
        <taxon>Cyanophyceae</taxon>
        <taxon>Oscillatoriophycideae</taxon>
        <taxon>Chroococcales</taxon>
        <taxon>Aphanothecaceae</taxon>
        <taxon>Aphanothece</taxon>
    </lineage>
</organism>
<evidence type="ECO:0000259" key="3">
    <source>
        <dbReference type="PROSITE" id="PS51272"/>
    </source>
</evidence>
<dbReference type="PANTHER" id="PTHR43308:SF1">
    <property type="entry name" value="OUTER MEMBRANE PROTEIN ALPHA"/>
    <property type="match status" value="1"/>
</dbReference>
<evidence type="ECO:0000256" key="1">
    <source>
        <dbReference type="SAM" id="Coils"/>
    </source>
</evidence>
<dbReference type="Pfam" id="PF00395">
    <property type="entry name" value="SLH"/>
    <property type="match status" value="1"/>
</dbReference>